<comment type="similarity">
    <text evidence="3">Belongs to the RER1 family.</text>
</comment>
<dbReference type="GO" id="GO:0003676">
    <property type="term" value="F:nucleic acid binding"/>
    <property type="evidence" value="ECO:0007669"/>
    <property type="project" value="InterPro"/>
</dbReference>
<dbReference type="Gene3D" id="3.30.420.10">
    <property type="entry name" value="Ribonuclease H-like superfamily/Ribonuclease H"/>
    <property type="match status" value="1"/>
</dbReference>
<comment type="similarity">
    <text evidence="4">Belongs to the REXO1/REXO3 family.</text>
</comment>
<evidence type="ECO:0008006" key="15">
    <source>
        <dbReference type="Google" id="ProtNLM"/>
    </source>
</evidence>
<feature type="coiled-coil region" evidence="11">
    <location>
        <begin position="9"/>
        <end position="36"/>
    </location>
</feature>
<evidence type="ECO:0000256" key="6">
    <source>
        <dbReference type="ARBA" id="ARBA00022722"/>
    </source>
</evidence>
<evidence type="ECO:0000256" key="4">
    <source>
        <dbReference type="ARBA" id="ARBA00006357"/>
    </source>
</evidence>
<evidence type="ECO:0000256" key="3">
    <source>
        <dbReference type="ARBA" id="ARBA00006070"/>
    </source>
</evidence>
<accession>A0AAN9QSM8</accession>
<dbReference type="InterPro" id="IPR036397">
    <property type="entry name" value="RNaseH_sf"/>
</dbReference>
<evidence type="ECO:0000256" key="12">
    <source>
        <dbReference type="SAM" id="Phobius"/>
    </source>
</evidence>
<name>A0AAN9QSM8_PHACN</name>
<evidence type="ECO:0000313" key="14">
    <source>
        <dbReference type="Proteomes" id="UP001374584"/>
    </source>
</evidence>
<keyword evidence="7" id="KW-0378">Hydrolase</keyword>
<comment type="caution">
    <text evidence="13">The sequence shown here is derived from an EMBL/GenBank/DDBJ whole genome shotgun (WGS) entry which is preliminary data.</text>
</comment>
<evidence type="ECO:0000256" key="1">
    <source>
        <dbReference type="ARBA" id="ARBA00004123"/>
    </source>
</evidence>
<dbReference type="InterPro" id="IPR012337">
    <property type="entry name" value="RNaseH-like_sf"/>
</dbReference>
<keyword evidence="14" id="KW-1185">Reference proteome</keyword>
<evidence type="ECO:0000256" key="8">
    <source>
        <dbReference type="ARBA" id="ARBA00022989"/>
    </source>
</evidence>
<evidence type="ECO:0000256" key="10">
    <source>
        <dbReference type="ARBA" id="ARBA00023242"/>
    </source>
</evidence>
<keyword evidence="8 12" id="KW-1133">Transmembrane helix</keyword>
<dbReference type="Proteomes" id="UP001374584">
    <property type="component" value="Unassembled WGS sequence"/>
</dbReference>
<evidence type="ECO:0000256" key="9">
    <source>
        <dbReference type="ARBA" id="ARBA00023136"/>
    </source>
</evidence>
<dbReference type="AlphaFoldDB" id="A0AAN9QSM8"/>
<dbReference type="GO" id="GO:0005634">
    <property type="term" value="C:nucleus"/>
    <property type="evidence" value="ECO:0007669"/>
    <property type="project" value="UniProtKB-SubCell"/>
</dbReference>
<protein>
    <recommendedName>
        <fullName evidence="15">RRM domain-containing protein</fullName>
    </recommendedName>
</protein>
<gene>
    <name evidence="13" type="ORF">VNO80_20779</name>
</gene>
<comment type="subcellular location">
    <subcellularLocation>
        <location evidence="2">Membrane</location>
        <topology evidence="2">Multi-pass membrane protein</topology>
    </subcellularLocation>
    <subcellularLocation>
        <location evidence="1">Nucleus</location>
    </subcellularLocation>
</comment>
<organism evidence="13 14">
    <name type="scientific">Phaseolus coccineus</name>
    <name type="common">Scarlet runner bean</name>
    <name type="synonym">Phaseolus multiflorus</name>
    <dbReference type="NCBI Taxonomy" id="3886"/>
    <lineage>
        <taxon>Eukaryota</taxon>
        <taxon>Viridiplantae</taxon>
        <taxon>Streptophyta</taxon>
        <taxon>Embryophyta</taxon>
        <taxon>Tracheophyta</taxon>
        <taxon>Spermatophyta</taxon>
        <taxon>Magnoliopsida</taxon>
        <taxon>eudicotyledons</taxon>
        <taxon>Gunneridae</taxon>
        <taxon>Pentapetalae</taxon>
        <taxon>rosids</taxon>
        <taxon>fabids</taxon>
        <taxon>Fabales</taxon>
        <taxon>Fabaceae</taxon>
        <taxon>Papilionoideae</taxon>
        <taxon>50 kb inversion clade</taxon>
        <taxon>NPAAA clade</taxon>
        <taxon>indigoferoid/millettioid clade</taxon>
        <taxon>Phaseoleae</taxon>
        <taxon>Phaseolus</taxon>
    </lineage>
</organism>
<keyword evidence="6" id="KW-0540">Nuclease</keyword>
<dbReference type="PANTHER" id="PTHR12801:SF115">
    <property type="entry name" value="FI18136P1-RELATED"/>
    <property type="match status" value="1"/>
</dbReference>
<keyword evidence="9 12" id="KW-0472">Membrane</keyword>
<evidence type="ECO:0000256" key="11">
    <source>
        <dbReference type="SAM" id="Coils"/>
    </source>
</evidence>
<dbReference type="Pfam" id="PF03248">
    <property type="entry name" value="Rer1"/>
    <property type="match status" value="1"/>
</dbReference>
<keyword evidence="11" id="KW-0175">Coiled coil</keyword>
<evidence type="ECO:0000256" key="7">
    <source>
        <dbReference type="ARBA" id="ARBA00022801"/>
    </source>
</evidence>
<dbReference type="EMBL" id="JAYMYR010000008">
    <property type="protein sequence ID" value="KAK7346264.1"/>
    <property type="molecule type" value="Genomic_DNA"/>
</dbReference>
<reference evidence="13 14" key="1">
    <citation type="submission" date="2024-01" db="EMBL/GenBank/DDBJ databases">
        <title>The genomes of 5 underutilized Papilionoideae crops provide insights into root nodulation and disease resistanc.</title>
        <authorList>
            <person name="Jiang F."/>
        </authorList>
    </citation>
    <scope>NUCLEOTIDE SEQUENCE [LARGE SCALE GENOMIC DNA]</scope>
    <source>
        <strain evidence="13">JINMINGXINNONG_FW02</strain>
        <tissue evidence="13">Leaves</tissue>
    </source>
</reference>
<proteinExistence type="inferred from homology"/>
<evidence type="ECO:0000313" key="13">
    <source>
        <dbReference type="EMBL" id="KAK7346264.1"/>
    </source>
</evidence>
<feature type="transmembrane region" description="Helical" evidence="12">
    <location>
        <begin position="82"/>
        <end position="103"/>
    </location>
</feature>
<dbReference type="SUPFAM" id="SSF53098">
    <property type="entry name" value="Ribonuclease H-like"/>
    <property type="match status" value="1"/>
</dbReference>
<sequence length="867" mass="96549">MMPQDSNEIEALNQPLKQSELEMESLRKELTQKDLEISALHKMLKTKLDKWTPLVGRRWVGLLVVALIYALRVFLVEGFCLVSYGLGICILNLLIGFLSPPLLTKSFAPLFSASPSSSSTMQLVLAKIKHGVDREFPISLAQEHVPECDTAKFFLHKIPTTVNTETLHNIVPEEFRTELQHSNNGQGRHYSALAVFKSPQEANEAYKNVQGSQLKDTYGCTQKLVTFRLSTGMSATLFVRKMSGVAALPCFYVALPVRLGVETGAAAFAELGVEKGAAALLRLGEGVVNFNGDTRLNLFDNIMRHHANQYMLERLKDKSHESPEQTLVQITLQHPLYPLDYSFPLNDEGWMIINVKNKPKAMKSTIMLAVDGEMVLCEDGTEAVVKVCVVDHNLEAKLNEFVKPDKKIVDYRTEITGVFSKDLEAVTCSLADIQAVLGCSVRKKLLLIIAVLGCGVREKGAPHNCLDDACAAMQLVLAKIKHGVDREFPISLAQEHVPEFDTAKLFLHKIPTTVNTETLHNIVPEEFRTELQHSKNGQGRHYSGLAVFKNPQEADEAYKNVQGSQLKDTYGRPQKLVTFRLSTGMSATLFVRKCFHAALAVLLGVETGAAALPRLGEGVVIIVENEILFLVEDIRHSFCCKCFVRLHFLGMTFMFFENEKKGLVFCSSFHAALTVRCGVETGAAALLMLGEGVTLLMPIKARADMLVYPKEIVIICQVTMRIGVETGGVALPRLGEWVDIRHSFYCKCFVRLHFLGMTFVFLENEKKRLSFCSSFHAALTVWLGVETGAAALPRLGEGVDFDMEMLFLLIVNSIMMEREHQLKAQAFQMAEIFRKLEKVAQSLVWTRGCRFPLEPIVWTFGVNASGS</sequence>
<dbReference type="InterPro" id="IPR047021">
    <property type="entry name" value="REXO1/3/4-like"/>
</dbReference>
<keyword evidence="10" id="KW-0539">Nucleus</keyword>
<feature type="transmembrane region" description="Helical" evidence="12">
    <location>
        <begin position="58"/>
        <end position="75"/>
    </location>
</feature>
<dbReference type="GO" id="GO:0004527">
    <property type="term" value="F:exonuclease activity"/>
    <property type="evidence" value="ECO:0007669"/>
    <property type="project" value="InterPro"/>
</dbReference>
<evidence type="ECO:0000256" key="5">
    <source>
        <dbReference type="ARBA" id="ARBA00022692"/>
    </source>
</evidence>
<dbReference type="GO" id="GO:0016020">
    <property type="term" value="C:membrane"/>
    <property type="evidence" value="ECO:0007669"/>
    <property type="project" value="UniProtKB-SubCell"/>
</dbReference>
<dbReference type="InterPro" id="IPR004932">
    <property type="entry name" value="Rer1"/>
</dbReference>
<dbReference type="GO" id="GO:0005737">
    <property type="term" value="C:cytoplasm"/>
    <property type="evidence" value="ECO:0007669"/>
    <property type="project" value="UniProtKB-ARBA"/>
</dbReference>
<keyword evidence="5 12" id="KW-0812">Transmembrane</keyword>
<dbReference type="PANTHER" id="PTHR12801">
    <property type="entry name" value="RNA EXONUCLEASE REXO1 / RECO3 FAMILY MEMBER-RELATED"/>
    <property type="match status" value="1"/>
</dbReference>
<evidence type="ECO:0000256" key="2">
    <source>
        <dbReference type="ARBA" id="ARBA00004141"/>
    </source>
</evidence>